<dbReference type="SUPFAM" id="SSF52047">
    <property type="entry name" value="RNI-like"/>
    <property type="match status" value="1"/>
</dbReference>
<dbReference type="InterPro" id="IPR032675">
    <property type="entry name" value="LRR_dom_sf"/>
</dbReference>
<feature type="region of interest" description="Disordered" evidence="1">
    <location>
        <begin position="203"/>
        <end position="227"/>
    </location>
</feature>
<dbReference type="InterPro" id="IPR001810">
    <property type="entry name" value="F-box_dom"/>
</dbReference>
<protein>
    <recommendedName>
        <fullName evidence="2">F-box domain-containing protein</fullName>
    </recommendedName>
</protein>
<evidence type="ECO:0000256" key="1">
    <source>
        <dbReference type="SAM" id="MobiDB-lite"/>
    </source>
</evidence>
<keyword evidence="4" id="KW-1185">Reference proteome</keyword>
<feature type="compositionally biased region" description="Low complexity" evidence="1">
    <location>
        <begin position="211"/>
        <end position="227"/>
    </location>
</feature>
<evidence type="ECO:0000313" key="3">
    <source>
        <dbReference type="EMBL" id="KAG0276251.1"/>
    </source>
</evidence>
<comment type="caution">
    <text evidence="3">The sequence shown here is derived from an EMBL/GenBank/DDBJ whole genome shotgun (WGS) entry which is preliminary data.</text>
</comment>
<proteinExistence type="predicted"/>
<evidence type="ECO:0000313" key="4">
    <source>
        <dbReference type="Proteomes" id="UP001194696"/>
    </source>
</evidence>
<dbReference type="Gene3D" id="3.80.10.10">
    <property type="entry name" value="Ribonuclease Inhibitor"/>
    <property type="match status" value="1"/>
</dbReference>
<dbReference type="PROSITE" id="PS50181">
    <property type="entry name" value="FBOX"/>
    <property type="match status" value="1"/>
</dbReference>
<dbReference type="Pfam" id="PF12937">
    <property type="entry name" value="F-box-like"/>
    <property type="match status" value="1"/>
</dbReference>
<gene>
    <name evidence="3" type="ORF">BGZ96_003397</name>
</gene>
<dbReference type="SUPFAM" id="SSF81383">
    <property type="entry name" value="F-box domain"/>
    <property type="match status" value="1"/>
</dbReference>
<sequence length="543" mass="61269">MDTALPTEVLIQVSEYLNPADLANACCVTRAWFIPFASQLWRSIQKDQFSQEALLEALPRYSIFIRELHSSSFTKLDRVGPECTRLCIMEAPILRPDPGRQDGWAIEILERNPDLEEVSVWFSNRVEATRQLMRFIGIVVRMKKLRKLCIDGFMAPEGALEYLLEMLPGLEELKIELVQPNPDAVLDSDFVVWRKQRMVLEDTKDRDDAEPTSASTPEASAATSATSATTSGASFAVNNITGASTSSPPRNLRRLSFIAIEFSFEEFLKLVQNYPLLESIVLEGSDESAHLRPQESPILIPFCEQLGVLCPRLDQLSLTSMDINTDGLEYLLSAFPRLKCLKLSLTPMCDGDILQILLSHPGYSDTLEEIDLTHDTPSRPSAVETLEVLRRFHRLRKLRVTYGKLMAEPLIQLLSGLNDEEQQQQQEQQEQQHHQQHQHQSATTNQDNNGHLEGQGQIHASTHTRPGEFLEKLEVSIVGPSMNWAPPERISSENDDGALEFLHQHNGESTDVDNAYPLYNTLTALLQEKTLLNLDELVLDYII</sequence>
<organism evidence="3 4">
    <name type="scientific">Linnemannia gamsii</name>
    <dbReference type="NCBI Taxonomy" id="64522"/>
    <lineage>
        <taxon>Eukaryota</taxon>
        <taxon>Fungi</taxon>
        <taxon>Fungi incertae sedis</taxon>
        <taxon>Mucoromycota</taxon>
        <taxon>Mortierellomycotina</taxon>
        <taxon>Mortierellomycetes</taxon>
        <taxon>Mortierellales</taxon>
        <taxon>Mortierellaceae</taxon>
        <taxon>Linnemannia</taxon>
    </lineage>
</organism>
<feature type="region of interest" description="Disordered" evidence="1">
    <location>
        <begin position="419"/>
        <end position="460"/>
    </location>
</feature>
<dbReference type="InterPro" id="IPR036047">
    <property type="entry name" value="F-box-like_dom_sf"/>
</dbReference>
<dbReference type="Proteomes" id="UP001194696">
    <property type="component" value="Unassembled WGS sequence"/>
</dbReference>
<reference evidence="3 4" key="1">
    <citation type="journal article" date="2020" name="Fungal Divers.">
        <title>Resolving the Mortierellaceae phylogeny through synthesis of multi-gene phylogenetics and phylogenomics.</title>
        <authorList>
            <person name="Vandepol N."/>
            <person name="Liber J."/>
            <person name="Desiro A."/>
            <person name="Na H."/>
            <person name="Kennedy M."/>
            <person name="Barry K."/>
            <person name="Grigoriev I.V."/>
            <person name="Miller A.N."/>
            <person name="O'Donnell K."/>
            <person name="Stajich J.E."/>
            <person name="Bonito G."/>
        </authorList>
    </citation>
    <scope>NUCLEOTIDE SEQUENCE [LARGE SCALE GENOMIC DNA]</scope>
    <source>
        <strain evidence="3 4">AD045</strain>
    </source>
</reference>
<evidence type="ECO:0000259" key="2">
    <source>
        <dbReference type="PROSITE" id="PS50181"/>
    </source>
</evidence>
<name>A0ABQ7JJP9_9FUNG</name>
<dbReference type="EMBL" id="JAAAIM010001724">
    <property type="protein sequence ID" value="KAG0276251.1"/>
    <property type="molecule type" value="Genomic_DNA"/>
</dbReference>
<accession>A0ABQ7JJP9</accession>
<feature type="domain" description="F-box" evidence="2">
    <location>
        <begin position="1"/>
        <end position="44"/>
    </location>
</feature>